<name>A0A0J9ERR8_AJEDA</name>
<evidence type="ECO:0000313" key="1">
    <source>
        <dbReference type="EMBL" id="KMW68727.1"/>
    </source>
</evidence>
<reference evidence="1" key="1">
    <citation type="submission" date="2010-03" db="EMBL/GenBank/DDBJ databases">
        <title>Annotation of Blastomyces dermatitidis strain ATCC 18188.</title>
        <authorList>
            <consortium name="The Broad Institute Genome Sequencing Platform"/>
            <consortium name="Broad Institute Genome Sequencing Center for Infectious Disease."/>
            <person name="Cuomo C."/>
            <person name="Klein B."/>
            <person name="Sullivan T."/>
            <person name="Heitman J."/>
            <person name="Young S."/>
            <person name="Zeng Q."/>
            <person name="Gargeya S."/>
            <person name="Alvarado L."/>
            <person name="Berlin A.M."/>
            <person name="Chapman S.B."/>
            <person name="Chen Z."/>
            <person name="Freedman E."/>
            <person name="Gellesch M."/>
            <person name="Goldberg J."/>
            <person name="Griggs A."/>
            <person name="Gujja S."/>
            <person name="Heilman E."/>
            <person name="Heiman D."/>
            <person name="Howarth C."/>
            <person name="Mehta T."/>
            <person name="Neiman D."/>
            <person name="Pearson M."/>
            <person name="Roberts A."/>
            <person name="Saif S."/>
            <person name="Shea T."/>
            <person name="Shenoy N."/>
            <person name="Sisk P."/>
            <person name="Stolte C."/>
            <person name="Sykes S."/>
            <person name="White J."/>
            <person name="Yandava C."/>
            <person name="Haas B."/>
            <person name="Nusbaum C."/>
            <person name="Birren B."/>
        </authorList>
    </citation>
    <scope>NUCLEOTIDE SEQUENCE</scope>
    <source>
        <strain evidence="1">ATCC 18188</strain>
    </source>
</reference>
<feature type="non-terminal residue" evidence="1">
    <location>
        <position position="61"/>
    </location>
</feature>
<sequence length="61" mass="7301">IKDIYVFRNRNADVILFYTYRHETCIPCLRYYYKNKSFTHCILLSAFLCVSFSLSEKSCVC</sequence>
<dbReference type="Proteomes" id="UP000007802">
    <property type="component" value="Unassembled WGS sequence"/>
</dbReference>
<organism evidence="1">
    <name type="scientific">Ajellomyces dermatitidis (strain ATCC 18188 / CBS 674.68)</name>
    <name type="common">Blastomyces dermatitidis</name>
    <dbReference type="NCBI Taxonomy" id="653446"/>
    <lineage>
        <taxon>Eukaryota</taxon>
        <taxon>Fungi</taxon>
        <taxon>Dikarya</taxon>
        <taxon>Ascomycota</taxon>
        <taxon>Pezizomycotina</taxon>
        <taxon>Eurotiomycetes</taxon>
        <taxon>Eurotiomycetidae</taxon>
        <taxon>Onygenales</taxon>
        <taxon>Ajellomycetaceae</taxon>
        <taxon>Blastomyces</taxon>
    </lineage>
</organism>
<proteinExistence type="predicted"/>
<gene>
    <name evidence="1" type="ORF">BDDG_13002</name>
</gene>
<accession>A0A0J9ERR8</accession>
<protein>
    <submittedName>
        <fullName evidence="1">Uncharacterized protein</fullName>
    </submittedName>
</protein>
<dbReference type="EMBL" id="GG749505">
    <property type="protein sequence ID" value="KMW68727.1"/>
    <property type="molecule type" value="Genomic_DNA"/>
</dbReference>
<dbReference type="AlphaFoldDB" id="A0A0J9ERR8"/>
<feature type="non-terminal residue" evidence="1">
    <location>
        <position position="1"/>
    </location>
</feature>